<dbReference type="AlphaFoldDB" id="A0A0A9C3B2"/>
<feature type="transmembrane region" description="Helical" evidence="1">
    <location>
        <begin position="157"/>
        <end position="185"/>
    </location>
</feature>
<keyword evidence="1" id="KW-0472">Membrane</keyword>
<sequence length="186" mass="20938">MGRFIPGRRAHSDDGAGVGILLTEDGGEPVGVSGDAVDALAHRRRVVAPVLPGEVLVPPRRRLPHRQRRRRVPEQVPLPLLRRPRAVRPVTVLALTGRATAVVFARPVLLLLLRWWRLGAEPDAAGLLLLATFRPLRRLRLCRWRVLRLRGWLRLGLRLLGLGWVGVVVGLVLAWCLRLLVMVLWW</sequence>
<name>A0A0A9C3B2_ARUDO</name>
<keyword evidence="1" id="KW-0812">Transmembrane</keyword>
<dbReference type="EMBL" id="GBRH01228942">
    <property type="protein sequence ID" value="JAD68953.1"/>
    <property type="molecule type" value="Transcribed_RNA"/>
</dbReference>
<reference evidence="2" key="2">
    <citation type="journal article" date="2015" name="Data Brief">
        <title>Shoot transcriptome of the giant reed, Arundo donax.</title>
        <authorList>
            <person name="Barrero R.A."/>
            <person name="Guerrero F.D."/>
            <person name="Moolhuijzen P."/>
            <person name="Goolsby J.A."/>
            <person name="Tidwell J."/>
            <person name="Bellgard S.E."/>
            <person name="Bellgard M.I."/>
        </authorList>
    </citation>
    <scope>NUCLEOTIDE SEQUENCE</scope>
    <source>
        <tissue evidence="2">Shoot tissue taken approximately 20 cm above the soil surface</tissue>
    </source>
</reference>
<organism evidence="2">
    <name type="scientific">Arundo donax</name>
    <name type="common">Giant reed</name>
    <name type="synonym">Donax arundinaceus</name>
    <dbReference type="NCBI Taxonomy" id="35708"/>
    <lineage>
        <taxon>Eukaryota</taxon>
        <taxon>Viridiplantae</taxon>
        <taxon>Streptophyta</taxon>
        <taxon>Embryophyta</taxon>
        <taxon>Tracheophyta</taxon>
        <taxon>Spermatophyta</taxon>
        <taxon>Magnoliopsida</taxon>
        <taxon>Liliopsida</taxon>
        <taxon>Poales</taxon>
        <taxon>Poaceae</taxon>
        <taxon>PACMAD clade</taxon>
        <taxon>Arundinoideae</taxon>
        <taxon>Arundineae</taxon>
        <taxon>Arundo</taxon>
    </lineage>
</organism>
<reference evidence="2" key="1">
    <citation type="submission" date="2014-09" db="EMBL/GenBank/DDBJ databases">
        <authorList>
            <person name="Magalhaes I.L.F."/>
            <person name="Oliveira U."/>
            <person name="Santos F.R."/>
            <person name="Vidigal T.H.D.A."/>
            <person name="Brescovit A.D."/>
            <person name="Santos A.J."/>
        </authorList>
    </citation>
    <scope>NUCLEOTIDE SEQUENCE</scope>
    <source>
        <tissue evidence="2">Shoot tissue taken approximately 20 cm above the soil surface</tissue>
    </source>
</reference>
<protein>
    <submittedName>
        <fullName evidence="2">Uncharacterized protein</fullName>
    </submittedName>
</protein>
<accession>A0A0A9C3B2</accession>
<evidence type="ECO:0000256" key="1">
    <source>
        <dbReference type="SAM" id="Phobius"/>
    </source>
</evidence>
<keyword evidence="1" id="KW-1133">Transmembrane helix</keyword>
<proteinExistence type="predicted"/>
<evidence type="ECO:0000313" key="2">
    <source>
        <dbReference type="EMBL" id="JAD68953.1"/>
    </source>
</evidence>